<gene>
    <name evidence="2" type="ORF">SDC9_59144</name>
</gene>
<feature type="transmembrane region" description="Helical" evidence="1">
    <location>
        <begin position="27"/>
        <end position="46"/>
    </location>
</feature>
<dbReference type="GO" id="GO:0005886">
    <property type="term" value="C:plasma membrane"/>
    <property type="evidence" value="ECO:0007669"/>
    <property type="project" value="TreeGrafter"/>
</dbReference>
<dbReference type="PANTHER" id="PTHR32309">
    <property type="entry name" value="TYROSINE-PROTEIN KINASE"/>
    <property type="match status" value="1"/>
</dbReference>
<evidence type="ECO:0008006" key="3">
    <source>
        <dbReference type="Google" id="ProtNLM"/>
    </source>
</evidence>
<sequence>MKESTNPKELTFENTNFLFFLFKWRKLLIIVSVAAVVVSAGISLLIKNKYVSTVVMFPSSTNAVSKALISSQYGVKEDIMAFGEEEEAEQMLQILNSNEIRQRIIAKFNLLEHYDIDPDSKYKNTKLYQTYNDNISFNRTEYMAVEIRVVDTDPQMAADIANEIANLYDTVKINLQKQRSLDGFKIVEGAYLELQGDIQKKEDSLSVLRSKGVQDYESQAERLYEGLAREIGNGNTRAIQQIQQRLDTLAKYGSAYVSLRDGLEHDKKQLSDLKGKYEEAKVDAESSMPQKFVVDYAFKAEKKTYPVRWLIVVISTFATLLTSIILIILYENFKKFKLLSAAE</sequence>
<evidence type="ECO:0000313" key="2">
    <source>
        <dbReference type="EMBL" id="MPM12790.1"/>
    </source>
</evidence>
<dbReference type="EMBL" id="VSSQ01002022">
    <property type="protein sequence ID" value="MPM12790.1"/>
    <property type="molecule type" value="Genomic_DNA"/>
</dbReference>
<keyword evidence="1" id="KW-0812">Transmembrane</keyword>
<reference evidence="2" key="1">
    <citation type="submission" date="2019-08" db="EMBL/GenBank/DDBJ databases">
        <authorList>
            <person name="Kucharzyk K."/>
            <person name="Murdoch R.W."/>
            <person name="Higgins S."/>
            <person name="Loffler F."/>
        </authorList>
    </citation>
    <scope>NUCLEOTIDE SEQUENCE</scope>
</reference>
<dbReference type="InterPro" id="IPR050445">
    <property type="entry name" value="Bact_polysacc_biosynth/exp"/>
</dbReference>
<protein>
    <recommendedName>
        <fullName evidence="3">Polysaccharide chain length determinant N-terminal domain-containing protein</fullName>
    </recommendedName>
</protein>
<comment type="caution">
    <text evidence="2">The sequence shown here is derived from an EMBL/GenBank/DDBJ whole genome shotgun (WGS) entry which is preliminary data.</text>
</comment>
<organism evidence="2">
    <name type="scientific">bioreactor metagenome</name>
    <dbReference type="NCBI Taxonomy" id="1076179"/>
    <lineage>
        <taxon>unclassified sequences</taxon>
        <taxon>metagenomes</taxon>
        <taxon>ecological metagenomes</taxon>
    </lineage>
</organism>
<accession>A0A644X9E8</accession>
<evidence type="ECO:0000256" key="1">
    <source>
        <dbReference type="SAM" id="Phobius"/>
    </source>
</evidence>
<dbReference type="GO" id="GO:0004713">
    <property type="term" value="F:protein tyrosine kinase activity"/>
    <property type="evidence" value="ECO:0007669"/>
    <property type="project" value="TreeGrafter"/>
</dbReference>
<name>A0A644X9E8_9ZZZZ</name>
<keyword evidence="1" id="KW-0472">Membrane</keyword>
<dbReference type="AlphaFoldDB" id="A0A644X9E8"/>
<proteinExistence type="predicted"/>
<feature type="transmembrane region" description="Helical" evidence="1">
    <location>
        <begin position="309"/>
        <end position="330"/>
    </location>
</feature>
<dbReference type="PANTHER" id="PTHR32309:SF13">
    <property type="entry name" value="FERRIC ENTEROBACTIN TRANSPORT PROTEIN FEPE"/>
    <property type="match status" value="1"/>
</dbReference>
<keyword evidence="1" id="KW-1133">Transmembrane helix</keyword>